<evidence type="ECO:0008006" key="3">
    <source>
        <dbReference type="Google" id="ProtNLM"/>
    </source>
</evidence>
<sequence>MRISTMPQPINLAFVRAKAGQAEELGRRLHALAQPPHRAASSPDFDIRRSAKDPQLWLVARHSTPSDLHSFISEAPALIDVSVPFEVSMST</sequence>
<evidence type="ECO:0000313" key="1">
    <source>
        <dbReference type="EMBL" id="RJF89536.1"/>
    </source>
</evidence>
<dbReference type="Proteomes" id="UP000284605">
    <property type="component" value="Unassembled WGS sequence"/>
</dbReference>
<accession>A0A418WHM4</accession>
<dbReference type="AlphaFoldDB" id="A0A418WHM4"/>
<dbReference type="EMBL" id="QYUK01000011">
    <property type="protein sequence ID" value="RJF89536.1"/>
    <property type="molecule type" value="Genomic_DNA"/>
</dbReference>
<reference evidence="1 2" key="1">
    <citation type="submission" date="2018-09" db="EMBL/GenBank/DDBJ databases">
        <authorList>
            <person name="Zhu H."/>
        </authorList>
    </citation>
    <scope>NUCLEOTIDE SEQUENCE [LARGE SCALE GENOMIC DNA]</scope>
    <source>
        <strain evidence="1 2">K1W22B-8</strain>
    </source>
</reference>
<proteinExistence type="predicted"/>
<name>A0A418WHM4_9PROT</name>
<gene>
    <name evidence="1" type="ORF">D3874_23335</name>
</gene>
<evidence type="ECO:0000313" key="2">
    <source>
        <dbReference type="Proteomes" id="UP000284605"/>
    </source>
</evidence>
<keyword evidence="2" id="KW-1185">Reference proteome</keyword>
<comment type="caution">
    <text evidence="1">The sequence shown here is derived from an EMBL/GenBank/DDBJ whole genome shotgun (WGS) entry which is preliminary data.</text>
</comment>
<organism evidence="1 2">
    <name type="scientific">Oleomonas cavernae</name>
    <dbReference type="NCBI Taxonomy" id="2320859"/>
    <lineage>
        <taxon>Bacteria</taxon>
        <taxon>Pseudomonadati</taxon>
        <taxon>Pseudomonadota</taxon>
        <taxon>Alphaproteobacteria</taxon>
        <taxon>Acetobacterales</taxon>
        <taxon>Acetobacteraceae</taxon>
        <taxon>Oleomonas</taxon>
    </lineage>
</organism>
<protein>
    <recommendedName>
        <fullName evidence="3">Antibiotic biosynthesis monooxygenase</fullName>
    </recommendedName>
</protein>